<reference evidence="1 2" key="1">
    <citation type="submission" date="2020-09" db="EMBL/GenBank/DDBJ databases">
        <title>TT11 complete genome.</title>
        <authorList>
            <person name="Wu Z."/>
        </authorList>
    </citation>
    <scope>NUCLEOTIDE SEQUENCE [LARGE SCALE GENOMIC DNA]</scope>
    <source>
        <strain evidence="1 2">TT11</strain>
    </source>
</reference>
<organism evidence="1 2">
    <name type="scientific">Aestuariibaculum sediminum</name>
    <dbReference type="NCBI Taxonomy" id="2770637"/>
    <lineage>
        <taxon>Bacteria</taxon>
        <taxon>Pseudomonadati</taxon>
        <taxon>Bacteroidota</taxon>
        <taxon>Flavobacteriia</taxon>
        <taxon>Flavobacteriales</taxon>
        <taxon>Flavobacteriaceae</taxon>
    </lineage>
</organism>
<dbReference type="RefSeq" id="WP_188229606.1">
    <property type="nucleotide sequence ID" value="NZ_JACVXB010000002.1"/>
</dbReference>
<protein>
    <submittedName>
        <fullName evidence="1">Uncharacterized protein</fullName>
    </submittedName>
</protein>
<accession>A0A8J6PZS3</accession>
<proteinExistence type="predicted"/>
<gene>
    <name evidence="1" type="ORF">ICJ83_06705</name>
</gene>
<evidence type="ECO:0000313" key="2">
    <source>
        <dbReference type="Proteomes" id="UP000600588"/>
    </source>
</evidence>
<dbReference type="AlphaFoldDB" id="A0A8J6PZS3"/>
<keyword evidence="2" id="KW-1185">Reference proteome</keyword>
<dbReference type="EMBL" id="JACVXB010000002">
    <property type="protein sequence ID" value="MBD0831817.1"/>
    <property type="molecule type" value="Genomic_DNA"/>
</dbReference>
<sequence length="222" mass="26248">MDNYGFVKFQRALVNWEWYTEVNTCKLFFHCLLKVNYSTKKWQGITIKAGEFVTSLEKLAIETGLSVSKVRTALKKLESTQDVFVVTTMKHSKIRIADKHLENLITKSDLQKLDKLNSMPNNKQMANPSQANSKQIATTKNNKELKIENRIKRFKDQVYENTQYEKLILNSFFYYWSELGPDQTMRFENEKFWELKKRLAKWNANQKPSKTKKLTPKFNSNR</sequence>
<comment type="caution">
    <text evidence="1">The sequence shown here is derived from an EMBL/GenBank/DDBJ whole genome shotgun (WGS) entry which is preliminary data.</text>
</comment>
<evidence type="ECO:0000313" key="1">
    <source>
        <dbReference type="EMBL" id="MBD0831817.1"/>
    </source>
</evidence>
<name>A0A8J6PZS3_9FLAO</name>
<dbReference type="Proteomes" id="UP000600588">
    <property type="component" value="Unassembled WGS sequence"/>
</dbReference>